<gene>
    <name evidence="1" type="ORF">JL09_g6702</name>
</gene>
<name>A0A099NL61_PICKU</name>
<accession>A0A099NL61</accession>
<organism evidence="1 2">
    <name type="scientific">Pichia kudriavzevii</name>
    <name type="common">Yeast</name>
    <name type="synonym">Issatchenkia orientalis</name>
    <dbReference type="NCBI Taxonomy" id="4909"/>
    <lineage>
        <taxon>Eukaryota</taxon>
        <taxon>Fungi</taxon>
        <taxon>Dikarya</taxon>
        <taxon>Ascomycota</taxon>
        <taxon>Saccharomycotina</taxon>
        <taxon>Pichiomycetes</taxon>
        <taxon>Pichiales</taxon>
        <taxon>Pichiaceae</taxon>
        <taxon>Pichia</taxon>
    </lineage>
</organism>
<dbReference type="Proteomes" id="UP000029867">
    <property type="component" value="Unassembled WGS sequence"/>
</dbReference>
<dbReference type="HOGENOM" id="CLU_3429642_0_0_1"/>
<evidence type="ECO:0000313" key="2">
    <source>
        <dbReference type="Proteomes" id="UP000029867"/>
    </source>
</evidence>
<evidence type="ECO:0000313" key="1">
    <source>
        <dbReference type="EMBL" id="KGK32691.1"/>
    </source>
</evidence>
<dbReference type="EMBL" id="JQFK01001963">
    <property type="protein sequence ID" value="KGK32691.1"/>
    <property type="molecule type" value="Genomic_DNA"/>
</dbReference>
<feature type="non-terminal residue" evidence="1">
    <location>
        <position position="20"/>
    </location>
</feature>
<sequence>MSFSLMETLYFVNSPIKQSG</sequence>
<protein>
    <submittedName>
        <fullName evidence="1">Uncharacterized protein</fullName>
    </submittedName>
</protein>
<reference evidence="2" key="1">
    <citation type="journal article" date="2014" name="Microb. Cell Fact.">
        <title>Exploiting Issatchenkia orientalis SD108 for succinic acid production.</title>
        <authorList>
            <person name="Xiao H."/>
            <person name="Shao Z."/>
            <person name="Jiang Y."/>
            <person name="Dole S."/>
            <person name="Zhao H."/>
        </authorList>
    </citation>
    <scope>NUCLEOTIDE SEQUENCE [LARGE SCALE GENOMIC DNA]</scope>
    <source>
        <strain evidence="2">SD108</strain>
    </source>
</reference>
<proteinExistence type="predicted"/>
<dbReference type="AlphaFoldDB" id="A0A099NL61"/>
<comment type="caution">
    <text evidence="1">The sequence shown here is derived from an EMBL/GenBank/DDBJ whole genome shotgun (WGS) entry which is preliminary data.</text>
</comment>